<keyword evidence="2" id="KW-1185">Reference proteome</keyword>
<name>A0ACB5U9X9_AMBMO</name>
<evidence type="ECO:0000313" key="1">
    <source>
        <dbReference type="EMBL" id="GMF05098.1"/>
    </source>
</evidence>
<dbReference type="EMBL" id="BSXS01014197">
    <property type="protein sequence ID" value="GMF05098.1"/>
    <property type="molecule type" value="Genomic_DNA"/>
</dbReference>
<proteinExistence type="predicted"/>
<accession>A0ACB5U9X9</accession>
<organism evidence="1 2">
    <name type="scientific">Ambrosiozyma monospora</name>
    <name type="common">Yeast</name>
    <name type="synonym">Endomycopsis monosporus</name>
    <dbReference type="NCBI Taxonomy" id="43982"/>
    <lineage>
        <taxon>Eukaryota</taxon>
        <taxon>Fungi</taxon>
        <taxon>Dikarya</taxon>
        <taxon>Ascomycota</taxon>
        <taxon>Saccharomycotina</taxon>
        <taxon>Pichiomycetes</taxon>
        <taxon>Pichiales</taxon>
        <taxon>Pichiaceae</taxon>
        <taxon>Ambrosiozyma</taxon>
    </lineage>
</organism>
<dbReference type="Proteomes" id="UP001165064">
    <property type="component" value="Unassembled WGS sequence"/>
</dbReference>
<reference evidence="1" key="1">
    <citation type="submission" date="2023-04" db="EMBL/GenBank/DDBJ databases">
        <title>Ambrosiozyma monospora NBRC 10751.</title>
        <authorList>
            <person name="Ichikawa N."/>
            <person name="Sato H."/>
            <person name="Tonouchi N."/>
        </authorList>
    </citation>
    <scope>NUCLEOTIDE SEQUENCE</scope>
    <source>
        <strain evidence="1">NBRC 10751</strain>
    </source>
</reference>
<gene>
    <name evidence="1" type="ORF">Amon02_001221200</name>
</gene>
<evidence type="ECO:0000313" key="2">
    <source>
        <dbReference type="Proteomes" id="UP001165064"/>
    </source>
</evidence>
<comment type="caution">
    <text evidence="1">The sequence shown here is derived from an EMBL/GenBank/DDBJ whole genome shotgun (WGS) entry which is preliminary data.</text>
</comment>
<protein>
    <submittedName>
        <fullName evidence="1">Unnamed protein product</fullName>
    </submittedName>
</protein>
<sequence>MIDPLNINAGSISANNSSRFTVTTVTPSTSSTTASIKEESIECVPVPSSCTRRGSAQQQLNLLLTKDSISSLPAGSGSISGAGAGSGFAPNISSPLACVSKEGNFRRNNESNATLNNFSDHVMMSSSEICATPVVSGFQALLGSHFEHGNNENGSSTIVSGMTKSHNGFGSGSGYNSASVASGPEESMHTTLFGAGLVADSPVPGSPTGGIPCDDDGLPLSPMSPVSDSVDVIDVDNDQNSMSILVLVNNKLEVA</sequence>